<evidence type="ECO:0000313" key="4">
    <source>
        <dbReference type="Proteomes" id="UP000287798"/>
    </source>
</evidence>
<dbReference type="AlphaFoldDB" id="A0A426QI08"/>
<dbReference type="GO" id="GO:0032153">
    <property type="term" value="C:cell division site"/>
    <property type="evidence" value="ECO:0007669"/>
    <property type="project" value="TreeGrafter"/>
</dbReference>
<name>A0A426QI08_9GAMM</name>
<dbReference type="GO" id="GO:0005737">
    <property type="term" value="C:cytoplasm"/>
    <property type="evidence" value="ECO:0007669"/>
    <property type="project" value="TreeGrafter"/>
</dbReference>
<dbReference type="GO" id="GO:0016887">
    <property type="term" value="F:ATP hydrolysis activity"/>
    <property type="evidence" value="ECO:0007669"/>
    <property type="project" value="InterPro"/>
</dbReference>
<dbReference type="InterPro" id="IPR027417">
    <property type="entry name" value="P-loop_NTPase"/>
</dbReference>
<dbReference type="EMBL" id="QZMU01000001">
    <property type="protein sequence ID" value="RRQ21380.1"/>
    <property type="molecule type" value="Genomic_DNA"/>
</dbReference>
<dbReference type="NCBIfam" id="NF040713">
    <property type="entry name" value="ZapE"/>
    <property type="match status" value="1"/>
</dbReference>
<gene>
    <name evidence="3" type="ORF">D6C00_05115</name>
</gene>
<dbReference type="Gene3D" id="3.40.50.300">
    <property type="entry name" value="P-loop containing nucleotide triphosphate hydrolases"/>
    <property type="match status" value="1"/>
</dbReference>
<reference evidence="3 4" key="1">
    <citation type="journal article" date="2010" name="Int. J. Syst. Evol. Microbiol.">
        <title>Thiohalobacter thiocyanaticus gen. nov., sp. nov., a moderately halophilic, sulfur-oxidizing gammaproteobacterium from hypersaline lakes, that utilizes thiocyanate.</title>
        <authorList>
            <person name="Sorokin D.Y."/>
            <person name="Kovaleva O.L."/>
            <person name="Tourova T.P."/>
            <person name="Muyzer G."/>
        </authorList>
    </citation>
    <scope>NUCLEOTIDE SEQUENCE [LARGE SCALE GENOMIC DNA]</scope>
    <source>
        <strain evidence="3 4">Hrh1</strain>
    </source>
</reference>
<protein>
    <submittedName>
        <fullName evidence="3">AFG1 family ATPase</fullName>
    </submittedName>
</protein>
<keyword evidence="1" id="KW-0547">Nucleotide-binding</keyword>
<dbReference type="InterPro" id="IPR005654">
    <property type="entry name" value="ATPase_AFG1-like"/>
</dbReference>
<keyword evidence="4" id="KW-1185">Reference proteome</keyword>
<dbReference type="PANTHER" id="PTHR12169:SF6">
    <property type="entry name" value="AFG1-LIKE ATPASE"/>
    <property type="match status" value="1"/>
</dbReference>
<proteinExistence type="predicted"/>
<dbReference type="PANTHER" id="PTHR12169">
    <property type="entry name" value="ATPASE N2B"/>
    <property type="match status" value="1"/>
</dbReference>
<comment type="caution">
    <text evidence="3">The sequence shown here is derived from an EMBL/GenBank/DDBJ whole genome shotgun (WGS) entry which is preliminary data.</text>
</comment>
<dbReference type="GO" id="GO:0051301">
    <property type="term" value="P:cell division"/>
    <property type="evidence" value="ECO:0007669"/>
    <property type="project" value="TreeGrafter"/>
</dbReference>
<evidence type="ECO:0000256" key="1">
    <source>
        <dbReference type="ARBA" id="ARBA00022741"/>
    </source>
</evidence>
<dbReference type="OrthoDB" id="9774491at2"/>
<dbReference type="GO" id="GO:0005524">
    <property type="term" value="F:ATP binding"/>
    <property type="evidence" value="ECO:0007669"/>
    <property type="project" value="UniProtKB-KW"/>
</dbReference>
<dbReference type="Pfam" id="PF03969">
    <property type="entry name" value="AFG1_ATPase"/>
    <property type="match status" value="1"/>
</dbReference>
<organism evidence="3 4">
    <name type="scientific">Thiohalobacter thiocyanaticus</name>
    <dbReference type="NCBI Taxonomy" id="585455"/>
    <lineage>
        <taxon>Bacteria</taxon>
        <taxon>Pseudomonadati</taxon>
        <taxon>Pseudomonadota</taxon>
        <taxon>Gammaproteobacteria</taxon>
        <taxon>Thiohalobacterales</taxon>
        <taxon>Thiohalobacteraceae</taxon>
        <taxon>Thiohalobacter</taxon>
    </lineage>
</organism>
<sequence>MNRPKPQGGARLTAATGETPLQRYHAELARLGWREDAGQAAVMQQLQRLHQALQRGRPRQTWYERLRRRPVQPVRGLYLWGGTGRGKTWLMDIFFDCLPLAEKSRLHFHAFMQEVHSRLQQLPKTPDPLPVIAREWSRRLRLLCLDEFHVGDIGDAMLLGGLLQALFDRGITLVATSNLPPDELYLDGLQRDRFLFAVDLLKRHTEPVHLQGEADYRCAHLDSAGSYHIDGDDGGAEARMHEHLARLTPEPAAEAVELELNRRRVRARALAGDLAWFDFAELCERPLWAADYLELARRFHTLLLSGVPVMDETRDDAAKRFMHLIDALYDHNVKLVISAAAAPAQLYTGRYLQFAFQRTASRLTEMAGHRYLARAHRI</sequence>
<evidence type="ECO:0000313" key="3">
    <source>
        <dbReference type="EMBL" id="RRQ21380.1"/>
    </source>
</evidence>
<dbReference type="SUPFAM" id="SSF52540">
    <property type="entry name" value="P-loop containing nucleoside triphosphate hydrolases"/>
    <property type="match status" value="1"/>
</dbReference>
<accession>A0A426QI08</accession>
<evidence type="ECO:0000256" key="2">
    <source>
        <dbReference type="ARBA" id="ARBA00022840"/>
    </source>
</evidence>
<dbReference type="Proteomes" id="UP000287798">
    <property type="component" value="Unassembled WGS sequence"/>
</dbReference>
<keyword evidence="2" id="KW-0067">ATP-binding</keyword>